<dbReference type="PANTHER" id="PTHR48078">
    <property type="entry name" value="THREONINE DEHYDRATASE, MITOCHONDRIAL-RELATED"/>
    <property type="match status" value="1"/>
</dbReference>
<dbReference type="NCBIfam" id="TIGR02035">
    <property type="entry name" value="D_Ser_am_lyase"/>
    <property type="match status" value="1"/>
</dbReference>
<dbReference type="GO" id="GO:0008721">
    <property type="term" value="F:D-serine ammonia-lyase activity"/>
    <property type="evidence" value="ECO:0007669"/>
    <property type="project" value="UniProtKB-EC"/>
</dbReference>
<dbReference type="EC" id="4.3.1.18" evidence="4"/>
<gene>
    <name evidence="4" type="primary">dsdA</name>
    <name evidence="6" type="ORF">CL176_09465</name>
</gene>
<dbReference type="Proteomes" id="UP000263232">
    <property type="component" value="Chromosome"/>
</dbReference>
<reference evidence="6 7" key="1">
    <citation type="submission" date="2017-09" db="EMBL/GenBank/DDBJ databases">
        <title>Complete genome sequence of Oxytococcus suis strain ZY16052.</title>
        <authorList>
            <person name="Li F."/>
        </authorList>
    </citation>
    <scope>NUCLEOTIDE SEQUENCE [LARGE SCALE GENOMIC DNA]</scope>
    <source>
        <strain evidence="6 7">ZY16052</strain>
    </source>
</reference>
<feature type="modified residue" description="N6-(pyridoxal phosphate)lysine" evidence="4">
    <location>
        <position position="122"/>
    </location>
</feature>
<evidence type="ECO:0000256" key="3">
    <source>
        <dbReference type="ARBA" id="ARBA00023239"/>
    </source>
</evidence>
<dbReference type="NCBIfam" id="NF002823">
    <property type="entry name" value="PRK02991.1"/>
    <property type="match status" value="1"/>
</dbReference>
<comment type="catalytic activity">
    <reaction evidence="4">
        <text>D-serine = pyruvate + NH4(+)</text>
        <dbReference type="Rhea" id="RHEA:13977"/>
        <dbReference type="ChEBI" id="CHEBI:15361"/>
        <dbReference type="ChEBI" id="CHEBI:28938"/>
        <dbReference type="ChEBI" id="CHEBI:35247"/>
        <dbReference type="EC" id="4.3.1.18"/>
    </reaction>
</comment>
<comment type="cofactor">
    <cofactor evidence="1 4">
        <name>pyridoxal 5'-phosphate</name>
        <dbReference type="ChEBI" id="CHEBI:597326"/>
    </cofactor>
</comment>
<name>A0A347WMA0_9LACT</name>
<evidence type="ECO:0000256" key="2">
    <source>
        <dbReference type="ARBA" id="ARBA00022898"/>
    </source>
</evidence>
<feature type="domain" description="Tryptophan synthase beta chain-like PALP" evidence="5">
    <location>
        <begin position="100"/>
        <end position="399"/>
    </location>
</feature>
<proteinExistence type="inferred from homology"/>
<dbReference type="RefSeq" id="WP_118991102.1">
    <property type="nucleotide sequence ID" value="NZ_CP023434.1"/>
</dbReference>
<dbReference type="EMBL" id="CP023434">
    <property type="protein sequence ID" value="AXY26207.1"/>
    <property type="molecule type" value="Genomic_DNA"/>
</dbReference>
<protein>
    <recommendedName>
        <fullName evidence="4">Probable D-serine dehydratase</fullName>
        <ecNumber evidence="4">4.3.1.18</ecNumber>
    </recommendedName>
    <alternativeName>
        <fullName evidence="4">D-serine deaminase</fullName>
        <shortName evidence="4">DSD</shortName>
    </alternativeName>
</protein>
<dbReference type="GO" id="GO:0009097">
    <property type="term" value="P:isoleucine biosynthetic process"/>
    <property type="evidence" value="ECO:0007669"/>
    <property type="project" value="TreeGrafter"/>
</dbReference>
<dbReference type="InterPro" id="IPR001926">
    <property type="entry name" value="TrpB-like_PALP"/>
</dbReference>
<dbReference type="InterPro" id="IPR050147">
    <property type="entry name" value="Ser/Thr_Dehydratase"/>
</dbReference>
<keyword evidence="2 4" id="KW-0663">Pyridoxal phosphate</keyword>
<dbReference type="InterPro" id="IPR036052">
    <property type="entry name" value="TrpB-like_PALP_sf"/>
</dbReference>
<comment type="similarity">
    <text evidence="4">Belongs to the serine/threonine dehydratase family. DsdA subfamily.</text>
</comment>
<sequence length="449" mass="49099">MGNTVAGKTIDQWIESKPVLENVSEGEKVFWLNDGQLPYAQAREQVSAEPERVKDASDRLKRFAPFIELVYPETKANNGLIESPITHIPHMTQAIEEASGQELSGTLYLKRDDSLPVAGSVKARGAVHEVLKFAEEKALEAGLLSGYDDDYRKFASDAFQDYMSQFKVQVGSTGNLAIATGVMSAALGFNATVHMSSDAKQWKKDYLRDHGNTVKEYDTDFTEAVAQGRKESDADPKSHFVDDEHSMDLFYGYAVAGERVAKQLAEMDIKVDSEHPLFVYIPCGVGGAPGGITYGFKEQFGDDVHVFFVEPTQIPAMALSLITEQYGQVSVTDFALSGQTGMDGLAVGTASRGVAEIMAKIVSGIYTVTDQDAYNYLSKLIDTEDIAIEPSSTPGMYGPQLLLHSAEGKAYLERHKLTDHMHNATHLAWATGGSMVPEEDMKAFYDLGC</sequence>
<dbReference type="GO" id="GO:0030170">
    <property type="term" value="F:pyridoxal phosphate binding"/>
    <property type="evidence" value="ECO:0007669"/>
    <property type="project" value="InterPro"/>
</dbReference>
<dbReference type="OrthoDB" id="9780546at2"/>
<dbReference type="KEGG" id="abae:CL176_09465"/>
<evidence type="ECO:0000256" key="4">
    <source>
        <dbReference type="HAMAP-Rule" id="MF_01030"/>
    </source>
</evidence>
<dbReference type="InterPro" id="IPR011780">
    <property type="entry name" value="D_Ser_am_lyase"/>
</dbReference>
<evidence type="ECO:0000256" key="1">
    <source>
        <dbReference type="ARBA" id="ARBA00001933"/>
    </source>
</evidence>
<keyword evidence="3 4" id="KW-0456">Lyase</keyword>
<dbReference type="Gene3D" id="3.40.50.1100">
    <property type="match status" value="2"/>
</dbReference>
<accession>A0A347WMA0</accession>
<dbReference type="GO" id="GO:0016836">
    <property type="term" value="F:hydro-lyase activity"/>
    <property type="evidence" value="ECO:0007669"/>
    <property type="project" value="UniProtKB-UniRule"/>
</dbReference>
<keyword evidence="7" id="KW-1185">Reference proteome</keyword>
<dbReference type="HAMAP" id="MF_01030">
    <property type="entry name" value="D_Ser_dehydrat"/>
    <property type="match status" value="1"/>
</dbReference>
<evidence type="ECO:0000313" key="6">
    <source>
        <dbReference type="EMBL" id="AXY26207.1"/>
    </source>
</evidence>
<organism evidence="6 7">
    <name type="scientific">Suicoccus acidiformans</name>
    <dbReference type="NCBI Taxonomy" id="2036206"/>
    <lineage>
        <taxon>Bacteria</taxon>
        <taxon>Bacillati</taxon>
        <taxon>Bacillota</taxon>
        <taxon>Bacilli</taxon>
        <taxon>Lactobacillales</taxon>
        <taxon>Aerococcaceae</taxon>
        <taxon>Suicoccus</taxon>
    </lineage>
</organism>
<evidence type="ECO:0000259" key="5">
    <source>
        <dbReference type="Pfam" id="PF00291"/>
    </source>
</evidence>
<evidence type="ECO:0000313" key="7">
    <source>
        <dbReference type="Proteomes" id="UP000263232"/>
    </source>
</evidence>
<dbReference type="SUPFAM" id="SSF53686">
    <property type="entry name" value="Tryptophan synthase beta subunit-like PLP-dependent enzymes"/>
    <property type="match status" value="1"/>
</dbReference>
<dbReference type="PANTHER" id="PTHR48078:SF9">
    <property type="entry name" value="D-SERINE DEHYDRATASE"/>
    <property type="match status" value="1"/>
</dbReference>
<dbReference type="GO" id="GO:0036088">
    <property type="term" value="P:D-serine catabolic process"/>
    <property type="evidence" value="ECO:0007669"/>
    <property type="project" value="TreeGrafter"/>
</dbReference>
<dbReference type="Pfam" id="PF00291">
    <property type="entry name" value="PALP"/>
    <property type="match status" value="1"/>
</dbReference>
<dbReference type="AlphaFoldDB" id="A0A347WMA0"/>